<name>A0A6G7YKQ1_9ACTN</name>
<proteinExistence type="predicted"/>
<dbReference type="CDD" id="cd05829">
    <property type="entry name" value="Sortase_F"/>
    <property type="match status" value="1"/>
</dbReference>
<dbReference type="AlphaFoldDB" id="A0A6G7YKQ1"/>
<accession>A0A6G7YKQ1</accession>
<dbReference type="Gene3D" id="2.40.260.10">
    <property type="entry name" value="Sortase"/>
    <property type="match status" value="1"/>
</dbReference>
<protein>
    <submittedName>
        <fullName evidence="4">Class F sortase</fullName>
    </submittedName>
</protein>
<keyword evidence="1" id="KW-0378">Hydrolase</keyword>
<evidence type="ECO:0000313" key="4">
    <source>
        <dbReference type="EMBL" id="QIK77310.1"/>
    </source>
</evidence>
<dbReference type="GO" id="GO:0016787">
    <property type="term" value="F:hydrolase activity"/>
    <property type="evidence" value="ECO:0007669"/>
    <property type="project" value="UniProtKB-KW"/>
</dbReference>
<evidence type="ECO:0000256" key="3">
    <source>
        <dbReference type="SAM" id="MobiDB-lite"/>
    </source>
</evidence>
<feature type="active site" description="Proton donor/acceptor" evidence="2">
    <location>
        <position position="122"/>
    </location>
</feature>
<organism evidence="4 5">
    <name type="scientific">Nocardioides piscis</name>
    <dbReference type="NCBI Taxonomy" id="2714938"/>
    <lineage>
        <taxon>Bacteria</taxon>
        <taxon>Bacillati</taxon>
        <taxon>Actinomycetota</taxon>
        <taxon>Actinomycetes</taxon>
        <taxon>Propionibacteriales</taxon>
        <taxon>Nocardioidaceae</taxon>
        <taxon>Nocardioides</taxon>
    </lineage>
</organism>
<dbReference type="InterPro" id="IPR023365">
    <property type="entry name" value="Sortase_dom-sf"/>
</dbReference>
<evidence type="ECO:0000313" key="5">
    <source>
        <dbReference type="Proteomes" id="UP000502035"/>
    </source>
</evidence>
<evidence type="ECO:0000256" key="2">
    <source>
        <dbReference type="PIRSR" id="PIRSR605754-1"/>
    </source>
</evidence>
<dbReference type="KEGG" id="npi:G7071_07540"/>
<keyword evidence="5" id="KW-1185">Reference proteome</keyword>
<dbReference type="Pfam" id="PF04203">
    <property type="entry name" value="Sortase"/>
    <property type="match status" value="1"/>
</dbReference>
<sequence length="214" mass="22615">MTAGLVVVSVVLLLAVSGLAGLLVVRLTDRDPQVAIDAAAPASVPGTTQELDQRTDPRPTVDPARGRPLRIEVPSLGIDAQVVAVGLEDDVLVPPSDPTLVGWWRDGAVAGVARGTTLLAGHTYSAGDGVFDDLGLLEQGDRFTVTTTRGRIPYRVEAVRGYTKDQLAEVAERLFSQTVVGQAVLTTCTDYRAGGYHANIVVVAHPTRQQLTDP</sequence>
<feature type="region of interest" description="Disordered" evidence="3">
    <location>
        <begin position="39"/>
        <end position="66"/>
    </location>
</feature>
<dbReference type="EMBL" id="CP049866">
    <property type="protein sequence ID" value="QIK77310.1"/>
    <property type="molecule type" value="Genomic_DNA"/>
</dbReference>
<reference evidence="4 5" key="1">
    <citation type="submission" date="2020-03" db="EMBL/GenBank/DDBJ databases">
        <title>Nocardioides sp. nov., isolated from fish.</title>
        <authorList>
            <person name="Hyun D.-W."/>
            <person name="Bae J.-W."/>
        </authorList>
    </citation>
    <scope>NUCLEOTIDE SEQUENCE [LARGE SCALE GENOMIC DNA]</scope>
    <source>
        <strain evidence="4 5">HDW12A</strain>
    </source>
</reference>
<dbReference type="Proteomes" id="UP000502035">
    <property type="component" value="Chromosome"/>
</dbReference>
<feature type="active site" description="Acyl-thioester intermediate" evidence="2">
    <location>
        <position position="188"/>
    </location>
</feature>
<gene>
    <name evidence="4" type="ORF">G7071_07540</name>
</gene>
<dbReference type="SUPFAM" id="SSF63817">
    <property type="entry name" value="Sortase"/>
    <property type="match status" value="1"/>
</dbReference>
<dbReference type="InterPro" id="IPR042001">
    <property type="entry name" value="Sortase_F"/>
</dbReference>
<evidence type="ECO:0000256" key="1">
    <source>
        <dbReference type="ARBA" id="ARBA00022801"/>
    </source>
</evidence>
<dbReference type="InterPro" id="IPR005754">
    <property type="entry name" value="Sortase"/>
</dbReference>